<dbReference type="SUPFAM" id="SSF46689">
    <property type="entry name" value="Homeodomain-like"/>
    <property type="match status" value="1"/>
</dbReference>
<dbReference type="RefSeq" id="WP_246714195.1">
    <property type="nucleotide sequence ID" value="NZ_JACBZV010000007.1"/>
</dbReference>
<evidence type="ECO:0000256" key="1">
    <source>
        <dbReference type="SAM" id="MobiDB-lite"/>
    </source>
</evidence>
<keyword evidence="3" id="KW-0238">DNA-binding</keyword>
<dbReference type="InterPro" id="IPR036388">
    <property type="entry name" value="WH-like_DNA-bd_sf"/>
</dbReference>
<dbReference type="PROSITE" id="PS51071">
    <property type="entry name" value="HTH_RPIR"/>
    <property type="match status" value="1"/>
</dbReference>
<protein>
    <submittedName>
        <fullName evidence="3">DNA-binding MurR/RpiR family transcriptional regulator</fullName>
    </submittedName>
</protein>
<dbReference type="PANTHER" id="PTHR30514:SF18">
    <property type="entry name" value="RPIR-FAMILY TRANSCRIPTIONAL REGULATOR"/>
    <property type="match status" value="1"/>
</dbReference>
<accession>A0A7X0DSN8</accession>
<dbReference type="InterPro" id="IPR000281">
    <property type="entry name" value="HTH_RpiR"/>
</dbReference>
<evidence type="ECO:0000313" key="3">
    <source>
        <dbReference type="EMBL" id="MBB6219717.1"/>
    </source>
</evidence>
<reference evidence="3 5" key="1">
    <citation type="submission" date="2020-08" db="EMBL/GenBank/DDBJ databases">
        <title>Genomic Encyclopedia of Type Strains, Phase IV (KMG-V): Genome sequencing to study the core and pangenomes of soil and plant-associated prokaryotes.</title>
        <authorList>
            <person name="Whitman W."/>
        </authorList>
    </citation>
    <scope>NUCLEOTIDE SEQUENCE [LARGE SCALE GENOMIC DNA]</scope>
    <source>
        <strain evidence="3 5">SEMIA 4011</strain>
        <strain evidence="4 6">SEMIA 4052</strain>
    </source>
</reference>
<dbReference type="Proteomes" id="UP000517187">
    <property type="component" value="Unassembled WGS sequence"/>
</dbReference>
<evidence type="ECO:0000259" key="2">
    <source>
        <dbReference type="PROSITE" id="PS51071"/>
    </source>
</evidence>
<dbReference type="Proteomes" id="UP000535276">
    <property type="component" value="Unassembled WGS sequence"/>
</dbReference>
<dbReference type="Pfam" id="PF01418">
    <property type="entry name" value="HTH_6"/>
    <property type="match status" value="1"/>
</dbReference>
<dbReference type="GO" id="GO:0097367">
    <property type="term" value="F:carbohydrate derivative binding"/>
    <property type="evidence" value="ECO:0007669"/>
    <property type="project" value="InterPro"/>
</dbReference>
<dbReference type="InterPro" id="IPR047640">
    <property type="entry name" value="RpiR-like"/>
</dbReference>
<sequence length="124" mass="13307">MRRLVGASRLNKEPTPMSAQQTLQKPNSVAELKGMITAAGLRLPEQQERVARKMLARPDIVAFGTISSVAGECVVSPSTVVRVANALGFDTFRELKCCFQQHLRSISGAARPVISKPPASAAPH</sequence>
<organism evidence="3 5">
    <name type="scientific">Rhizobium leguminosarum</name>
    <dbReference type="NCBI Taxonomy" id="384"/>
    <lineage>
        <taxon>Bacteria</taxon>
        <taxon>Pseudomonadati</taxon>
        <taxon>Pseudomonadota</taxon>
        <taxon>Alphaproteobacteria</taxon>
        <taxon>Hyphomicrobiales</taxon>
        <taxon>Rhizobiaceae</taxon>
        <taxon>Rhizobium/Agrobacterium group</taxon>
        <taxon>Rhizobium</taxon>
    </lineage>
</organism>
<dbReference type="InterPro" id="IPR009057">
    <property type="entry name" value="Homeodomain-like_sf"/>
</dbReference>
<evidence type="ECO:0000313" key="5">
    <source>
        <dbReference type="Proteomes" id="UP000517187"/>
    </source>
</evidence>
<proteinExistence type="predicted"/>
<dbReference type="AlphaFoldDB" id="A0A7X0DSN8"/>
<dbReference type="Gene3D" id="1.10.10.10">
    <property type="entry name" value="Winged helix-like DNA-binding domain superfamily/Winged helix DNA-binding domain"/>
    <property type="match status" value="1"/>
</dbReference>
<dbReference type="PANTHER" id="PTHR30514">
    <property type="entry name" value="GLUCOKINASE"/>
    <property type="match status" value="1"/>
</dbReference>
<evidence type="ECO:0000313" key="6">
    <source>
        <dbReference type="Proteomes" id="UP000535276"/>
    </source>
</evidence>
<feature type="domain" description="HTH rpiR-type" evidence="2">
    <location>
        <begin position="30"/>
        <end position="106"/>
    </location>
</feature>
<name>A0A7X0DSN8_RHILE</name>
<dbReference type="GO" id="GO:0003677">
    <property type="term" value="F:DNA binding"/>
    <property type="evidence" value="ECO:0007669"/>
    <property type="project" value="UniProtKB-KW"/>
</dbReference>
<dbReference type="EMBL" id="JACIIJ010000001">
    <property type="protein sequence ID" value="MBB6219717.1"/>
    <property type="molecule type" value="Genomic_DNA"/>
</dbReference>
<dbReference type="EMBL" id="JACBZV010000007">
    <property type="protein sequence ID" value="NYJ13167.1"/>
    <property type="molecule type" value="Genomic_DNA"/>
</dbReference>
<gene>
    <name evidence="3" type="ORF">GGE66_000661</name>
    <name evidence="4" type="ORF">GGI64_004248</name>
</gene>
<feature type="region of interest" description="Disordered" evidence="1">
    <location>
        <begin position="1"/>
        <end position="25"/>
    </location>
</feature>
<dbReference type="GO" id="GO:0003700">
    <property type="term" value="F:DNA-binding transcription factor activity"/>
    <property type="evidence" value="ECO:0007669"/>
    <property type="project" value="InterPro"/>
</dbReference>
<evidence type="ECO:0000313" key="4">
    <source>
        <dbReference type="EMBL" id="NYJ13167.1"/>
    </source>
</evidence>
<comment type="caution">
    <text evidence="3">The sequence shown here is derived from an EMBL/GenBank/DDBJ whole genome shotgun (WGS) entry which is preliminary data.</text>
</comment>